<feature type="domain" description="Reverse transcriptase Ty1/copia-type" evidence="2">
    <location>
        <begin position="480"/>
        <end position="615"/>
    </location>
</feature>
<dbReference type="SUPFAM" id="SSF56672">
    <property type="entry name" value="DNA/RNA polymerases"/>
    <property type="match status" value="1"/>
</dbReference>
<feature type="region of interest" description="Disordered" evidence="1">
    <location>
        <begin position="359"/>
        <end position="382"/>
    </location>
</feature>
<dbReference type="InterPro" id="IPR043502">
    <property type="entry name" value="DNA/RNA_pol_sf"/>
</dbReference>
<dbReference type="PANTHER" id="PTHR11439:SF517">
    <property type="entry name" value="CYSTEINE-RICH RLK (RECEPTOR-LIKE PROTEIN KINASE) 8"/>
    <property type="match status" value="1"/>
</dbReference>
<evidence type="ECO:0000313" key="4">
    <source>
        <dbReference type="Proteomes" id="UP001151760"/>
    </source>
</evidence>
<comment type="caution">
    <text evidence="3">The sequence shown here is derived from an EMBL/GenBank/DDBJ whole genome shotgun (WGS) entry which is preliminary data.</text>
</comment>
<feature type="region of interest" description="Disordered" evidence="1">
    <location>
        <begin position="992"/>
        <end position="1089"/>
    </location>
</feature>
<dbReference type="SUPFAM" id="SSF53098">
    <property type="entry name" value="Ribonuclease H-like"/>
    <property type="match status" value="1"/>
</dbReference>
<feature type="compositionally biased region" description="Basic and acidic residues" evidence="1">
    <location>
        <begin position="1127"/>
        <end position="1139"/>
    </location>
</feature>
<reference evidence="3" key="1">
    <citation type="journal article" date="2022" name="Int. J. Mol. Sci.">
        <title>Draft Genome of Tanacetum Coccineum: Genomic Comparison of Closely Related Tanacetum-Family Plants.</title>
        <authorList>
            <person name="Yamashiro T."/>
            <person name="Shiraishi A."/>
            <person name="Nakayama K."/>
            <person name="Satake H."/>
        </authorList>
    </citation>
    <scope>NUCLEOTIDE SEQUENCE</scope>
</reference>
<feature type="compositionally biased region" description="Basic and acidic residues" evidence="1">
    <location>
        <begin position="1039"/>
        <end position="1052"/>
    </location>
</feature>
<proteinExistence type="predicted"/>
<feature type="region of interest" description="Disordered" evidence="1">
    <location>
        <begin position="1127"/>
        <end position="1147"/>
    </location>
</feature>
<dbReference type="PANTHER" id="PTHR11439">
    <property type="entry name" value="GAG-POL-RELATED RETROTRANSPOSON"/>
    <property type="match status" value="1"/>
</dbReference>
<dbReference type="InterPro" id="IPR012337">
    <property type="entry name" value="RNaseH-like_sf"/>
</dbReference>
<organism evidence="3 4">
    <name type="scientific">Tanacetum coccineum</name>
    <dbReference type="NCBI Taxonomy" id="301880"/>
    <lineage>
        <taxon>Eukaryota</taxon>
        <taxon>Viridiplantae</taxon>
        <taxon>Streptophyta</taxon>
        <taxon>Embryophyta</taxon>
        <taxon>Tracheophyta</taxon>
        <taxon>Spermatophyta</taxon>
        <taxon>Magnoliopsida</taxon>
        <taxon>eudicotyledons</taxon>
        <taxon>Gunneridae</taxon>
        <taxon>Pentapetalae</taxon>
        <taxon>asterids</taxon>
        <taxon>campanulids</taxon>
        <taxon>Asterales</taxon>
        <taxon>Asteraceae</taxon>
        <taxon>Asteroideae</taxon>
        <taxon>Anthemideae</taxon>
        <taxon>Anthemidinae</taxon>
        <taxon>Tanacetum</taxon>
    </lineage>
</organism>
<gene>
    <name evidence="3" type="ORF">Tco_0824495</name>
</gene>
<evidence type="ECO:0000259" key="2">
    <source>
        <dbReference type="Pfam" id="PF07727"/>
    </source>
</evidence>
<dbReference type="Proteomes" id="UP001151760">
    <property type="component" value="Unassembled WGS sequence"/>
</dbReference>
<reference evidence="3" key="2">
    <citation type="submission" date="2022-01" db="EMBL/GenBank/DDBJ databases">
        <authorList>
            <person name="Yamashiro T."/>
            <person name="Shiraishi A."/>
            <person name="Satake H."/>
            <person name="Nakayama K."/>
        </authorList>
    </citation>
    <scope>NUCLEOTIDE SEQUENCE</scope>
</reference>
<accession>A0ABQ5ALY7</accession>
<feature type="region of interest" description="Disordered" evidence="1">
    <location>
        <begin position="867"/>
        <end position="902"/>
    </location>
</feature>
<feature type="compositionally biased region" description="Polar residues" evidence="1">
    <location>
        <begin position="361"/>
        <end position="378"/>
    </location>
</feature>
<dbReference type="InterPro" id="IPR013103">
    <property type="entry name" value="RVT_2"/>
</dbReference>
<dbReference type="CDD" id="cd09272">
    <property type="entry name" value="RNase_HI_RT_Ty1"/>
    <property type="match status" value="1"/>
</dbReference>
<feature type="compositionally biased region" description="Low complexity" evidence="1">
    <location>
        <begin position="1391"/>
        <end position="1417"/>
    </location>
</feature>
<feature type="compositionally biased region" description="Acidic residues" evidence="1">
    <location>
        <begin position="1057"/>
        <end position="1088"/>
    </location>
</feature>
<sequence length="1658" mass="188804">MHMLTKPQVFYDDTHKQALGYQNPFHLKKVWRIKPTLYDGSVIAKEHVVISVIDDEETLILNEESRSKMLENKLLADQSLQAIHRKIGSHKSKYRNKGPIKVEDQYSNALAKHSDVNVVVQIVLWYLDSGYSKHMTRKIALASSLRHFCDLDLKLLFEDTASFVTWKVKFLRSKDEVPEFVIKFLRMIQVRLNATVRNIKTDNGTEFVNQTLKAYYKEAPLFLWAEAVAIACYTQNRSLIRKCHNKTPYELLYDRKLDYPISVSLVLFAIPLMTVKTLLTAMAFEKFSSRTGPKLLTPRTINSGLVQNIPSSTPYVPPTKNDWEILFQPMFDEYLNPSPSVDHQVPAVPAPGPVVSTGTPLSTTIDQDAPSTSTSQTPPEIASPVIPLSVEEVDHDIKVAHMDNNPIVKFLIPEPSSEESSTQILLDQSPLEINYKMKPYFAILMFFFLPLNPRVIKKSLTESYWIEAMQEELNEFERLEVWELLPRPNRVMIITLKWIYKMKLDELGGVLKNKARLVARGYRQEEGIDFEESFALVARLEAIYIFITLAAHMNMVVYQIDVKTAFFNGILHEEVYVSQLGGFVDPENPNHVYKLKKALYGLKQDPRAWTTDFSKSRGIFLNQCKYALESLKKYGMETYEPVDTPMVEKSKLDEDPQGKAVDPTRYRGMIGTLMYLTSNADHAGCQDTGKSTSGSMQLLGDRLIPLYCDNKSAIALCCNNFQHSRSKHIDIRHHFIKEQVENGVVELYFLRTEYQLADIFTKPLARERLDFLINKLGMRNVPKIFMQQFWYTIKKDQGTDSYEFLLANKKCRVDAEDDGIVSRLKFVRIVEDYQEYRLAIPDVMMNDAIKQSESYQMFIKYSTSQISPKKSRGKGSQGKKIVDDSLETVEVSKESEPEPEYVNRKTASRRVVKKKVTISVANNIIPDPNVALELGKSISLTEAKEEEEAKQVHATHVRIVTEFVSESAKKKTDSRSSRSVVIQDTPNIMQALKESKKTRKRQPCTRGSSEGIGTIPGVSDESTVVSATSSERTGTKPWVPDEEKVITKEKVILEWGSEQESEYSEEDQLDDEEEDDKEDDETESDEDDIYKYKIRVRKDEDKEMLHAEVENSRNGDAEVSYAAKANAEKTKVAKDDSKKAKLPPTSSSLSVSSGFGDQFLKLSSDTSLIGTIKDTTNAEISSLLYIKIQSDVPHIQSLSVLKVPVSVISEPTVLTPVQETSSAAPITTLPLPSLRVVKLEKDVFELKKIDHSAKALATLKSQVPTVVEQYQGSKIGDDLQKILQRHTADLIRKYSVKPTLKSSKIQTPTINLERESEKSASGILKIKKEQAEKQKMPKYTIKSIDKAALKELYHALMEALIEDENAIDNGVADTGKKTKRRRTKESESSKKPSSTKETPKGKALSKGSKTGKSASAKEPVEEPIVEVVMDDTDKLDWNPEGDRYPFDLSKPLPLQGHPGHLTDATNYFFNNDLEYLKSFDPERTYTTSITKTKAVRYEIKGIEDMVPTLWSPTKVRYDKDALKRIKHWGEWRNLWHRSQLNKFSKHNVYSSKKIMGAKSVSVKKLHGYGHLEEIMVKRADRQLYKFKEGDFVDLHLNDIEDMLLLHLQHKLFHLTDSDIVNFIMALRMFTRSLVIKKRVEDLQLGVESYQKKLNITPP</sequence>
<evidence type="ECO:0000256" key="1">
    <source>
        <dbReference type="SAM" id="MobiDB-lite"/>
    </source>
</evidence>
<feature type="region of interest" description="Disordered" evidence="1">
    <location>
        <begin position="1370"/>
        <end position="1423"/>
    </location>
</feature>
<name>A0ABQ5ALY7_9ASTR</name>
<evidence type="ECO:0000313" key="3">
    <source>
        <dbReference type="EMBL" id="GJT03326.1"/>
    </source>
</evidence>
<dbReference type="Pfam" id="PF07727">
    <property type="entry name" value="RVT_2"/>
    <property type="match status" value="1"/>
</dbReference>
<protein>
    <submittedName>
        <fullName evidence="3">Retrovirus-related pol polyprotein from transposon TNT 1-94</fullName>
    </submittedName>
</protein>
<keyword evidence="4" id="KW-1185">Reference proteome</keyword>
<feature type="compositionally biased region" description="Polar residues" evidence="1">
    <location>
        <begin position="1020"/>
        <end position="1032"/>
    </location>
</feature>
<dbReference type="EMBL" id="BQNB010012418">
    <property type="protein sequence ID" value="GJT03326.1"/>
    <property type="molecule type" value="Genomic_DNA"/>
</dbReference>